<name>A0A8H5QGJ1_GIBSU</name>
<proteinExistence type="predicted"/>
<gene>
    <name evidence="1" type="ORF">FSUBG_17</name>
</gene>
<comment type="caution">
    <text evidence="1">The sequence shown here is derived from an EMBL/GenBank/DDBJ whole genome shotgun (WGS) entry which is preliminary data.</text>
</comment>
<dbReference type="AlphaFoldDB" id="A0A8H5QGJ1"/>
<sequence length="218" mass="24444">MSSLGKAKGWTCAQTSGATNQDLQNAVDDFGIVFTPNTLTVEPKHCYVSICGKYYFSLCNYGHNNSTEPVGQRMRAREWGLPGGDGTECRGNFGEKVNYDWYEFGLADELEETWMDSDTLSDKMLASRINAHEVATHWPDEDCHRLVNEFNSGIYGIDAVITTFAALKIPAPANKVTEISTIRVRGSKERGRRDLEGRSVCQHTLRSFKSILKYTRLT</sequence>
<evidence type="ECO:0000313" key="2">
    <source>
        <dbReference type="Proteomes" id="UP000547976"/>
    </source>
</evidence>
<keyword evidence="2" id="KW-1185">Reference proteome</keyword>
<dbReference type="Proteomes" id="UP000547976">
    <property type="component" value="Unassembled WGS sequence"/>
</dbReference>
<reference evidence="1 2" key="1">
    <citation type="submission" date="2020-05" db="EMBL/GenBank/DDBJ databases">
        <title>Identification and distribution of gene clusters putatively required for synthesis of sphingolipid metabolism inhibitors in phylogenetically diverse species of the filamentous fungus Fusarium.</title>
        <authorList>
            <person name="Kim H.-S."/>
            <person name="Busman M."/>
            <person name="Brown D.W."/>
            <person name="Divon H."/>
            <person name="Uhlig S."/>
            <person name="Proctor R.H."/>
        </authorList>
    </citation>
    <scope>NUCLEOTIDE SEQUENCE [LARGE SCALE GENOMIC DNA]</scope>
    <source>
        <strain evidence="1 2">NRRL 66333</strain>
    </source>
</reference>
<dbReference type="RefSeq" id="XP_036544155.1">
    <property type="nucleotide sequence ID" value="XM_036679394.1"/>
</dbReference>
<dbReference type="OrthoDB" id="5066358at2759"/>
<dbReference type="GeneID" id="59314112"/>
<accession>A0A8H5QGJ1</accession>
<dbReference type="EMBL" id="JAAOAV010000001">
    <property type="protein sequence ID" value="KAF5614137.1"/>
    <property type="molecule type" value="Genomic_DNA"/>
</dbReference>
<protein>
    <submittedName>
        <fullName evidence="1">Uncharacterized protein</fullName>
    </submittedName>
</protein>
<organism evidence="1 2">
    <name type="scientific">Gibberella subglutinans</name>
    <name type="common">Fusarium subglutinans</name>
    <dbReference type="NCBI Taxonomy" id="42677"/>
    <lineage>
        <taxon>Eukaryota</taxon>
        <taxon>Fungi</taxon>
        <taxon>Dikarya</taxon>
        <taxon>Ascomycota</taxon>
        <taxon>Pezizomycotina</taxon>
        <taxon>Sordariomycetes</taxon>
        <taxon>Hypocreomycetidae</taxon>
        <taxon>Hypocreales</taxon>
        <taxon>Nectriaceae</taxon>
        <taxon>Fusarium</taxon>
        <taxon>Fusarium fujikuroi species complex</taxon>
    </lineage>
</organism>
<evidence type="ECO:0000313" key="1">
    <source>
        <dbReference type="EMBL" id="KAF5614137.1"/>
    </source>
</evidence>